<evidence type="ECO:0000256" key="2">
    <source>
        <dbReference type="RuleBase" id="RU367162"/>
    </source>
</evidence>
<comment type="caution">
    <text evidence="3">The sequence shown here is derived from an EMBL/GenBank/DDBJ whole genome shotgun (WGS) entry which is preliminary data.</text>
</comment>
<comment type="function">
    <text evidence="2">Regulator of type 1 phosphatases which maintains protein phosphatase activity under strict control.</text>
</comment>
<evidence type="ECO:0000313" key="4">
    <source>
        <dbReference type="Proteomes" id="UP000034350"/>
    </source>
</evidence>
<proteinExistence type="inferred from homology"/>
<reference evidence="3 4" key="1">
    <citation type="journal article" date="2015" name="Environ. Microbiol.">
        <title>Genome analyses suggest the presence of polyploidy and recent human-driven expansions in eight global populations of the honeybee pathogen Nosema ceranae.</title>
        <authorList>
            <person name="Pelin A."/>
            <person name="Selman M."/>
            <person name="Aris-Brosou S."/>
            <person name="Farinelli L."/>
            <person name="Corradi N."/>
        </authorList>
    </citation>
    <scope>NUCLEOTIDE SEQUENCE [LARGE SCALE GENOMIC DNA]</scope>
    <source>
        <strain evidence="3 4">PA08 1199</strain>
    </source>
</reference>
<dbReference type="AlphaFoldDB" id="A0A0F9WMD7"/>
<dbReference type="PANTHER" id="PTHR20835">
    <property type="entry name" value="E3 UBIQUITIN-PROTEIN LIGASE PPP1R11-RELATED"/>
    <property type="match status" value="1"/>
</dbReference>
<organism evidence="3 4">
    <name type="scientific">Vairimorpha ceranae</name>
    <dbReference type="NCBI Taxonomy" id="40302"/>
    <lineage>
        <taxon>Eukaryota</taxon>
        <taxon>Fungi</taxon>
        <taxon>Fungi incertae sedis</taxon>
        <taxon>Microsporidia</taxon>
        <taxon>Nosematidae</taxon>
        <taxon>Vairimorpha</taxon>
    </lineage>
</organism>
<gene>
    <name evidence="3" type="ORF">AAJ76_970004288</name>
</gene>
<keyword evidence="2" id="KW-0539">Nucleus</keyword>
<dbReference type="VEuPathDB" id="MicrosporidiaDB:AAJ76_970004288"/>
<evidence type="ECO:0000256" key="1">
    <source>
        <dbReference type="ARBA" id="ARBA00005605"/>
    </source>
</evidence>
<dbReference type="Proteomes" id="UP000034350">
    <property type="component" value="Unassembled WGS sequence"/>
</dbReference>
<sequence length="63" mass="7455">MITVTKTETTKTLVLKLIKSKVKKVTFSKETIDNEHLNKKKSKICCIFHSKNENKDRNKYERN</sequence>
<dbReference type="GO" id="GO:0004865">
    <property type="term" value="F:protein serine/threonine phosphatase inhibitor activity"/>
    <property type="evidence" value="ECO:0007669"/>
    <property type="project" value="UniProtKB-UniRule"/>
</dbReference>
<accession>A0A0F9WMD7</accession>
<name>A0A0F9WMD7_9MICR</name>
<protein>
    <recommendedName>
        <fullName evidence="2">Type 1 phosphatases regulator</fullName>
    </recommendedName>
</protein>
<dbReference type="EMBL" id="JPQZ01000097">
    <property type="protein sequence ID" value="KKO74223.1"/>
    <property type="molecule type" value="Genomic_DNA"/>
</dbReference>
<comment type="similarity">
    <text evidence="1 2">Belongs to the YPI1 family.</text>
</comment>
<dbReference type="PANTHER" id="PTHR20835:SF0">
    <property type="entry name" value="E3 UBIQUITIN-PROTEIN LIGASE PPP1R11"/>
    <property type="match status" value="1"/>
</dbReference>
<keyword evidence="4" id="KW-1185">Reference proteome</keyword>
<dbReference type="Pfam" id="PF07491">
    <property type="entry name" value="PPI_Ypi1"/>
    <property type="match status" value="1"/>
</dbReference>
<dbReference type="GeneID" id="36321645"/>
<dbReference type="GO" id="GO:0008157">
    <property type="term" value="F:protein phosphatase 1 binding"/>
    <property type="evidence" value="ECO:0007669"/>
    <property type="project" value="TreeGrafter"/>
</dbReference>
<comment type="subcellular location">
    <subcellularLocation>
        <location evidence="2">Nucleus</location>
    </subcellularLocation>
</comment>
<dbReference type="GO" id="GO:0005634">
    <property type="term" value="C:nucleus"/>
    <property type="evidence" value="ECO:0007669"/>
    <property type="project" value="UniProtKB-SubCell"/>
</dbReference>
<dbReference type="RefSeq" id="XP_024329965.1">
    <property type="nucleotide sequence ID" value="XM_024476688.1"/>
</dbReference>
<evidence type="ECO:0000313" key="3">
    <source>
        <dbReference type="EMBL" id="KKO74223.1"/>
    </source>
</evidence>
<dbReference type="InterPro" id="IPR011107">
    <property type="entry name" value="PPI_Ypi1"/>
</dbReference>
<dbReference type="OrthoDB" id="307488at2759"/>